<dbReference type="AlphaFoldDB" id="A0A2H3JDS9"/>
<protein>
    <submittedName>
        <fullName evidence="1">Uncharacterized protein</fullName>
    </submittedName>
</protein>
<dbReference type="OrthoDB" id="107110at2759"/>
<keyword evidence="2" id="KW-1185">Reference proteome</keyword>
<accession>A0A2H3JDS9</accession>
<dbReference type="OMA" id="QTIHIDM"/>
<dbReference type="PANTHER" id="PTHR33266:SF1">
    <property type="entry name" value="F-BOX DOMAIN-CONTAINING PROTEIN"/>
    <property type="match status" value="1"/>
</dbReference>
<organism evidence="1 2">
    <name type="scientific">Wolfiporia cocos (strain MD-104)</name>
    <name type="common">Brown rot fungus</name>
    <dbReference type="NCBI Taxonomy" id="742152"/>
    <lineage>
        <taxon>Eukaryota</taxon>
        <taxon>Fungi</taxon>
        <taxon>Dikarya</taxon>
        <taxon>Basidiomycota</taxon>
        <taxon>Agaricomycotina</taxon>
        <taxon>Agaricomycetes</taxon>
        <taxon>Polyporales</taxon>
        <taxon>Phaeolaceae</taxon>
        <taxon>Wolfiporia</taxon>
    </lineage>
</organism>
<dbReference type="Proteomes" id="UP000218811">
    <property type="component" value="Unassembled WGS sequence"/>
</dbReference>
<evidence type="ECO:0000313" key="1">
    <source>
        <dbReference type="EMBL" id="PCH39715.1"/>
    </source>
</evidence>
<dbReference type="PANTHER" id="PTHR33266">
    <property type="entry name" value="CHROMOSOME 15, WHOLE GENOME SHOTGUN SEQUENCE"/>
    <property type="match status" value="1"/>
</dbReference>
<dbReference type="STRING" id="742152.A0A2H3JDS9"/>
<evidence type="ECO:0000313" key="2">
    <source>
        <dbReference type="Proteomes" id="UP000218811"/>
    </source>
</evidence>
<gene>
    <name evidence="1" type="ORF">WOLCODRAFT_97721</name>
</gene>
<sequence>MPLAVAKAWKQEYAGASHELLLNEIRTMNSECRPKGQEPYVYANTLPIIQSSGTGKSRTVDEMAKLIFTIPFCIRQPNDKSGLPYPPADTEVVSFLLKNDAAYYEDVLLRYLIFFEHLFSRVEEVMKELTKDQYTDECDLARVWWDYLTTNRASLYESVIKRITYIPHATADEIKRQARDTVATGTSLIDYLKTLTPRQTLDGNDGQTSLDLVVYFDEAQTLAKSMLQTQEESAAQDDTQNRPRSRYDALLSALNRIRHLTLFAVTLSTNSSLHELAASLAMHASMRLHQVEYNSLQAPYTELPFDCLLNGKHLIEAGQCTLKDTCQVSFISRFGRPLWATLYENGDDGVRESLIALAMAKLTGTNNFSDQISTTSTDLDRARLAILSVRLLLDFNITQEMARTTTVDMVTSNMRIAYSAPKHREYLWSGYPSEPILAEAAFRAMARLEKPAISIIASAVNCGLVERGNRGELIMRLLLTEAFDTAAKKEYGVGDGLSVSKPVSLFAFIEALLGATKLEEVKNKVPENIPSPTKTFEVAFKDAVVHFTHFVRNEDMSVSNSYGAWAALARGAAMQCAPNQDVIDCIIPVLLNSKDKLCENAMTGLLIQCKNKRSDSAVTIKEEKMNGGRGFFPRTSKDDRPYIGLLMQLGSRPKSDSCVEPRMNPQRAAKKYAQHPRYFIDIKGCSPDQYPIITAEASNSYAALLGSRNMYSEHARHNSASMKSVQRLKPMWTTRREDTYSWLKDPEFEEVIKQDLQIGPD</sequence>
<proteinExistence type="predicted"/>
<dbReference type="EMBL" id="KB468053">
    <property type="protein sequence ID" value="PCH39715.1"/>
    <property type="molecule type" value="Genomic_DNA"/>
</dbReference>
<reference evidence="1 2" key="1">
    <citation type="journal article" date="2012" name="Science">
        <title>The Paleozoic origin of enzymatic lignin decomposition reconstructed from 31 fungal genomes.</title>
        <authorList>
            <person name="Floudas D."/>
            <person name="Binder M."/>
            <person name="Riley R."/>
            <person name="Barry K."/>
            <person name="Blanchette R.A."/>
            <person name="Henrissat B."/>
            <person name="Martinez A.T."/>
            <person name="Otillar R."/>
            <person name="Spatafora J.W."/>
            <person name="Yadav J.S."/>
            <person name="Aerts A."/>
            <person name="Benoit I."/>
            <person name="Boyd A."/>
            <person name="Carlson A."/>
            <person name="Copeland A."/>
            <person name="Coutinho P.M."/>
            <person name="de Vries R.P."/>
            <person name="Ferreira P."/>
            <person name="Findley K."/>
            <person name="Foster B."/>
            <person name="Gaskell J."/>
            <person name="Glotzer D."/>
            <person name="Gorecki P."/>
            <person name="Heitman J."/>
            <person name="Hesse C."/>
            <person name="Hori C."/>
            <person name="Igarashi K."/>
            <person name="Jurgens J.A."/>
            <person name="Kallen N."/>
            <person name="Kersten P."/>
            <person name="Kohler A."/>
            <person name="Kuees U."/>
            <person name="Kumar T.K.A."/>
            <person name="Kuo A."/>
            <person name="LaButti K."/>
            <person name="Larrondo L.F."/>
            <person name="Lindquist E."/>
            <person name="Ling A."/>
            <person name="Lombard V."/>
            <person name="Lucas S."/>
            <person name="Lundell T."/>
            <person name="Martin R."/>
            <person name="McLaughlin D.J."/>
            <person name="Morgenstern I."/>
            <person name="Morin E."/>
            <person name="Murat C."/>
            <person name="Nagy L.G."/>
            <person name="Nolan M."/>
            <person name="Ohm R.A."/>
            <person name="Patyshakuliyeva A."/>
            <person name="Rokas A."/>
            <person name="Ruiz-Duenas F.J."/>
            <person name="Sabat G."/>
            <person name="Salamov A."/>
            <person name="Samejima M."/>
            <person name="Schmutz J."/>
            <person name="Slot J.C."/>
            <person name="St John F."/>
            <person name="Stenlid J."/>
            <person name="Sun H."/>
            <person name="Sun S."/>
            <person name="Syed K."/>
            <person name="Tsang A."/>
            <person name="Wiebenga A."/>
            <person name="Young D."/>
            <person name="Pisabarro A."/>
            <person name="Eastwood D.C."/>
            <person name="Martin F."/>
            <person name="Cullen D."/>
            <person name="Grigoriev I.V."/>
            <person name="Hibbett D.S."/>
        </authorList>
    </citation>
    <scope>NUCLEOTIDE SEQUENCE [LARGE SCALE GENOMIC DNA]</scope>
    <source>
        <strain evidence="1 2">MD-104</strain>
    </source>
</reference>
<name>A0A2H3JDS9_WOLCO</name>